<dbReference type="Proteomes" id="UP001154282">
    <property type="component" value="Unassembled WGS sequence"/>
</dbReference>
<keyword evidence="2" id="KW-0472">Membrane</keyword>
<evidence type="ECO:0000313" key="4">
    <source>
        <dbReference type="Proteomes" id="UP001154282"/>
    </source>
</evidence>
<name>A0AAV0ILY7_9ROSI</name>
<feature type="transmembrane region" description="Helical" evidence="2">
    <location>
        <begin position="779"/>
        <end position="802"/>
    </location>
</feature>
<evidence type="ECO:0000313" key="3">
    <source>
        <dbReference type="EMBL" id="CAI0398580.1"/>
    </source>
</evidence>
<feature type="transmembrane region" description="Helical" evidence="2">
    <location>
        <begin position="993"/>
        <end position="1012"/>
    </location>
</feature>
<comment type="caution">
    <text evidence="3">The sequence shown here is derived from an EMBL/GenBank/DDBJ whole genome shotgun (WGS) entry which is preliminary data.</text>
</comment>
<evidence type="ECO:0000256" key="1">
    <source>
        <dbReference type="SAM" id="MobiDB-lite"/>
    </source>
</evidence>
<keyword evidence="2" id="KW-0812">Transmembrane</keyword>
<feature type="transmembrane region" description="Helical" evidence="2">
    <location>
        <begin position="1032"/>
        <end position="1049"/>
    </location>
</feature>
<gene>
    <name evidence="3" type="ORF">LITE_LOCUS9952</name>
</gene>
<organism evidence="3 4">
    <name type="scientific">Linum tenue</name>
    <dbReference type="NCBI Taxonomy" id="586396"/>
    <lineage>
        <taxon>Eukaryota</taxon>
        <taxon>Viridiplantae</taxon>
        <taxon>Streptophyta</taxon>
        <taxon>Embryophyta</taxon>
        <taxon>Tracheophyta</taxon>
        <taxon>Spermatophyta</taxon>
        <taxon>Magnoliopsida</taxon>
        <taxon>eudicotyledons</taxon>
        <taxon>Gunneridae</taxon>
        <taxon>Pentapetalae</taxon>
        <taxon>rosids</taxon>
        <taxon>fabids</taxon>
        <taxon>Malpighiales</taxon>
        <taxon>Linaceae</taxon>
        <taxon>Linum</taxon>
    </lineage>
</organism>
<feature type="transmembrane region" description="Helical" evidence="2">
    <location>
        <begin position="703"/>
        <end position="726"/>
    </location>
</feature>
<feature type="non-terminal residue" evidence="3">
    <location>
        <position position="1"/>
    </location>
</feature>
<feature type="region of interest" description="Disordered" evidence="1">
    <location>
        <begin position="1107"/>
        <end position="1157"/>
    </location>
</feature>
<dbReference type="PANTHER" id="PTHR34677:SF1">
    <property type="entry name" value="TRANSMEMBRANE PROTEIN"/>
    <property type="match status" value="1"/>
</dbReference>
<dbReference type="AlphaFoldDB" id="A0AAV0ILY7"/>
<feature type="compositionally biased region" description="Low complexity" evidence="1">
    <location>
        <begin position="1132"/>
        <end position="1152"/>
    </location>
</feature>
<feature type="transmembrane region" description="Helical" evidence="2">
    <location>
        <begin position="962"/>
        <end position="981"/>
    </location>
</feature>
<feature type="transmembrane region" description="Helical" evidence="2">
    <location>
        <begin position="527"/>
        <end position="549"/>
    </location>
</feature>
<sequence>KKKKIIKFQICNIHSFHYFLATFCLTHFQTPFGFHTLAPLNRPSYPENGCHWVKVLGFETSVLGVLSSPEMSLLKLSWVIWLLSILGCRALLCCHAADLSLKLLKAPRQFSHLSRATFDLQAFLGEDESAACVNCTFSCRLDGGKPTDCGSRKVYYAGLEDGNHGFEVCSSDGSSSVVCADYNWTVDTIPPSASIATSSSFTNSLNVSVNITFTEPCTGGAGFRCASVDSCDLLVYGAGQVIPSSFAVLEPNLKYSLMVTLSRSVVYGRVVLVMNKNFCSDNAGNMFTRTQNSSYFLHFDWRSVFVDMRTRVPERLLQLQGETRTVQATNNYDNLKLYLYFSEPILNSSTEVLNSLNASGGSLRPLGGESLGNRRFGFEVVNVSAISIVTVAMHSDSIISRPGTPVSPIAPATFLYACCEAKHNIQHKDEGAQPSGVYKIHETGIWFQLFPSVNLWRAFAEASLPSHFHELSRSSYITEVQADGDTVSVSVPGNITSDIAGNKNLPSNVLQVRHYSVPRISCIVSTFAAACFIATCLVAGLLTLSTASLQAIGAFSRPSPLLTSEPTRSLFRIACYVQIFALSRWLAVTLPVEYYEVSRGLQWSIPYFTLPWETRGIHSATLLPNSSAVVPHSSTISRFHNPEIPNQMHKGKERLSMAASVYGLPLTPIEYKFFFESQDMKPEADYIMETQRSNGWKDFHRTMFWLVVICGGLILLHAIAILILKYKKREEESQNPSSNGALVFPRFEIFLLILLLPGICKASAVLVKGKTVSGTIVGSLLLLAVGMLLLALLLFLSIGITLGKLLQYKEVHQVGQIFHWYQELVRVTLGPGKRGQWTRKDQPINSAQLTKLGPLFEDLRGPPKYMLSQIGVASNKYRDRIIASDDETEDAEAPFIQKLFGILRIYYTLLESIKRVTLGFVAGSYANTWSSKTPSTVLLCISAFQLFFVVLKKPFIKKKVQLVEIISLSCQVLTFATCLILSKMEPLSTRNETRVGIFMVLVFLTGFLAHTANEWYALYRQTKNLDPALKSFSTGLKMAAVGLLAFLGTKKLCTSLLSKLPKKERETGGGEMAGSSSAERNKNSGSSGTPMVDKPWMRQLREMAKASFTREGSSAGGRGASVPTDPSSSRTKWSGFWGSKKSESSSQQSSADFKSRPNRLYKDLEAIFAAK</sequence>
<dbReference type="PANTHER" id="PTHR34677">
    <property type="match status" value="1"/>
</dbReference>
<dbReference type="EMBL" id="CAMGYJ010000004">
    <property type="protein sequence ID" value="CAI0398580.1"/>
    <property type="molecule type" value="Genomic_DNA"/>
</dbReference>
<keyword evidence="4" id="KW-1185">Reference proteome</keyword>
<proteinExistence type="predicted"/>
<accession>A0AAV0ILY7</accession>
<feature type="region of interest" description="Disordered" evidence="1">
    <location>
        <begin position="1063"/>
        <end position="1095"/>
    </location>
</feature>
<feature type="transmembrane region" description="Helical" evidence="2">
    <location>
        <begin position="747"/>
        <end position="767"/>
    </location>
</feature>
<keyword evidence="2" id="KW-1133">Transmembrane helix</keyword>
<evidence type="ECO:0000256" key="2">
    <source>
        <dbReference type="SAM" id="Phobius"/>
    </source>
</evidence>
<reference evidence="3" key="1">
    <citation type="submission" date="2022-08" db="EMBL/GenBank/DDBJ databases">
        <authorList>
            <person name="Gutierrez-Valencia J."/>
        </authorList>
    </citation>
    <scope>NUCLEOTIDE SEQUENCE</scope>
</reference>
<protein>
    <submittedName>
        <fullName evidence="3">Uncharacterized protein</fullName>
    </submittedName>
</protein>